<dbReference type="Proteomes" id="UP000242818">
    <property type="component" value="Unassembled WGS sequence"/>
</dbReference>
<organism evidence="3 4">
    <name type="scientific">Chitinophaga costaii</name>
    <dbReference type="NCBI Taxonomy" id="1335309"/>
    <lineage>
        <taxon>Bacteria</taxon>
        <taxon>Pseudomonadati</taxon>
        <taxon>Bacteroidota</taxon>
        <taxon>Chitinophagia</taxon>
        <taxon>Chitinophagales</taxon>
        <taxon>Chitinophagaceae</taxon>
        <taxon>Chitinophaga</taxon>
    </lineage>
</organism>
<evidence type="ECO:0000259" key="2">
    <source>
        <dbReference type="PROSITE" id="PS50268"/>
    </source>
</evidence>
<feature type="domain" description="Cadherin" evidence="2">
    <location>
        <begin position="1374"/>
        <end position="1464"/>
    </location>
</feature>
<dbReference type="STRING" id="1335309.GA0116948_1076"/>
<evidence type="ECO:0000313" key="3">
    <source>
        <dbReference type="EMBL" id="SCC37013.1"/>
    </source>
</evidence>
<dbReference type="Gene3D" id="2.120.10.30">
    <property type="entry name" value="TolB, C-terminal domain"/>
    <property type="match status" value="1"/>
</dbReference>
<dbReference type="PROSITE" id="PS50268">
    <property type="entry name" value="CADHERIN_2"/>
    <property type="match status" value="1"/>
</dbReference>
<dbReference type="InterPro" id="IPR011042">
    <property type="entry name" value="6-blade_b-propeller_TolB-like"/>
</dbReference>
<dbReference type="Gene3D" id="2.60.40.60">
    <property type="entry name" value="Cadherins"/>
    <property type="match status" value="1"/>
</dbReference>
<dbReference type="InterPro" id="IPR044016">
    <property type="entry name" value="Big_13"/>
</dbReference>
<reference evidence="3 4" key="1">
    <citation type="submission" date="2016-08" db="EMBL/GenBank/DDBJ databases">
        <authorList>
            <person name="Seilhamer J.J."/>
        </authorList>
    </citation>
    <scope>NUCLEOTIDE SEQUENCE [LARGE SCALE GENOMIC DNA]</scope>
    <source>
        <strain evidence="3 4">A37T2</strain>
    </source>
</reference>
<dbReference type="PANTHER" id="PTHR34677">
    <property type="match status" value="1"/>
</dbReference>
<dbReference type="GO" id="GO:0016020">
    <property type="term" value="C:membrane"/>
    <property type="evidence" value="ECO:0007669"/>
    <property type="project" value="InterPro"/>
</dbReference>
<dbReference type="Pfam" id="PF19408">
    <property type="entry name" value="PKD_6"/>
    <property type="match status" value="1"/>
</dbReference>
<accession>A0A1C4E053</accession>
<dbReference type="PANTHER" id="PTHR34677:SF3">
    <property type="entry name" value="BACTERIAL IG-LIKE DOMAIN-CONTAINING PROTEIN"/>
    <property type="match status" value="1"/>
</dbReference>
<dbReference type="NCBIfam" id="NF033510">
    <property type="entry name" value="Ca_tandemer"/>
    <property type="match status" value="2"/>
</dbReference>
<dbReference type="SUPFAM" id="SSF63829">
    <property type="entry name" value="Calcium-dependent phosphotriesterase"/>
    <property type="match status" value="1"/>
</dbReference>
<dbReference type="GO" id="GO:0005509">
    <property type="term" value="F:calcium ion binding"/>
    <property type="evidence" value="ECO:0007669"/>
    <property type="project" value="InterPro"/>
</dbReference>
<dbReference type="OrthoDB" id="355609at2"/>
<keyword evidence="4" id="KW-1185">Reference proteome</keyword>
<proteinExistence type="predicted"/>
<evidence type="ECO:0000313" key="4">
    <source>
        <dbReference type="Proteomes" id="UP000242818"/>
    </source>
</evidence>
<dbReference type="InterPro" id="IPR044048">
    <property type="entry name" value="Big_12"/>
</dbReference>
<dbReference type="GO" id="GO:0007156">
    <property type="term" value="P:homophilic cell adhesion via plasma membrane adhesion molecules"/>
    <property type="evidence" value="ECO:0007669"/>
    <property type="project" value="InterPro"/>
</dbReference>
<evidence type="ECO:0000256" key="1">
    <source>
        <dbReference type="SAM" id="SignalP"/>
    </source>
</evidence>
<dbReference type="Pfam" id="PF19077">
    <property type="entry name" value="Big_13"/>
    <property type="match status" value="2"/>
</dbReference>
<feature type="chain" id="PRO_5008690801" evidence="1">
    <location>
        <begin position="27"/>
        <end position="1736"/>
    </location>
</feature>
<dbReference type="EMBL" id="FMAR01000007">
    <property type="protein sequence ID" value="SCC37013.1"/>
    <property type="molecule type" value="Genomic_DNA"/>
</dbReference>
<protein>
    <submittedName>
        <fullName evidence="3">Gliding motility-associated C-terminal domain-containing protein</fullName>
    </submittedName>
</protein>
<dbReference type="InterPro" id="IPR010620">
    <property type="entry name" value="SBBP_repeat"/>
</dbReference>
<dbReference type="InterPro" id="IPR002126">
    <property type="entry name" value="Cadherin-like_dom"/>
</dbReference>
<feature type="signal peptide" evidence="1">
    <location>
        <begin position="1"/>
        <end position="26"/>
    </location>
</feature>
<dbReference type="Pfam" id="PF13585">
    <property type="entry name" value="CHU_C"/>
    <property type="match status" value="1"/>
</dbReference>
<dbReference type="InterPro" id="IPR045829">
    <property type="entry name" value="PKD_6"/>
</dbReference>
<dbReference type="RefSeq" id="WP_089712165.1">
    <property type="nucleotide sequence ID" value="NZ_FMAR01000007.1"/>
</dbReference>
<gene>
    <name evidence="3" type="ORF">GA0116948_1076</name>
</gene>
<name>A0A1C4E053_9BACT</name>
<dbReference type="InterPro" id="IPR026341">
    <property type="entry name" value="T9SS_type_B"/>
</dbReference>
<dbReference type="Pfam" id="PF19078">
    <property type="entry name" value="Big_12"/>
    <property type="match status" value="3"/>
</dbReference>
<dbReference type="Pfam" id="PF06739">
    <property type="entry name" value="SBBP"/>
    <property type="match status" value="1"/>
</dbReference>
<sequence length="1736" mass="179040">MRIFFTLLKTCFFVVYLSLTGLSGHAQTYTEALVESARADRYTAIAKDDAGNIYVVRPGTLPGYEVAKYTNGTGTPTVIFSNLHSNPDALSQTYPYGITVDGNGNVFVVDAFNSGTENKGQIIKLTPNGSAYTASTFAQGAYYTAITHDADNNIYTLEYDGTANYGVSFYSAGSNQGSLLWHGLPVVPKDAGTLLTSEPWGLVVDAAKNIYFTTFLEGTGSFDVGGDILKLAPPYASSDLSVMQAGNGYTALAMGSNQKFYTVEYNSGKTAYEVRVYDDLSKPGLSLYSGLILTPQDGLTYPLGLAIRDNAEIYTADVDQSNGLQGRLHRLSTQNVTVKSIDRALPSSITNAPSVTYTVTFSSDVTGVTASSFSLTTTGGVGASIKSVTPVSGSVYTVTVDPIAGNGTIRLDLTGNGITPQITNAPFTGGEVYTIDQYAPTVTLSSTATSPLRTAIPVTITFSEAVTGLSTADINVTNGTASNLQTADNITYTATITPAADGTVTVQVPAGAAQDAATNDNTKSNLLTYTYDATPPAAPVITGVDGNNPSNTANNVLQGTAEANSTVKISRDGAVSVTTRADASGKWTFSTGDLAPGTYNYTATATDAAGNSSPVSNTYSLVVDLTPPTVTSVAIPANGTYKAGDKLTFTVHFSENITVTGVPQLPITIGTSTVNADYTGGTGSTALTFTYTVKAGDNDNDGITPGAALLANGGTLTDAAGNAAVLTLNNIASTAQVLVDAQSPTVTLSSTATSPLGTSFSVIITFSEEVNDFTVSGISISNIKLKYLVTSNYITYTVTIIPDADGAVTIQVPAGAAHDAANNDNIESNLLTFIYDATPPAAPVITGVDGNNPSNTANNVLQGTAEANSTVKISRDGAVSVTTRADASGKWTFSTGDLAPGTYNYTATATDAAGNSSPVSNTYSLVVDLTPPTVTSVAIPANGTYKAGDKLTFTVHFSENITVTGVPQLPITIGTSTVNADYTDGTGSTALTFTYTVKAGDNDNDGITPGAALLANGGTLTDAAGNAAVLTLNNIASTAQVLVDAQSPTVTLSSTATSPLRTAIPVTITFSEAVTGLSTADINVTNGTASNLQTADNITYTATITPDADGAVTIQVPAGAAQDAATNDNVISNTLTFTYDITAPTVTSVIVPLNKTYVAGDVLSFTVQFSEPVTITGAPFLNLVIGSDTHAATLQGSTPTSATFNYTVQVGDADADGISLPVAITGNSATIRDAVGNDAVLTLNNVGNTSNVKVDAVAPVIASAQAFTATTDDAAGTLTGTLAGHDPAGGGILQAWTLVSDDAAGAGLAAFSLQASSGELTVKNTAALNQLVNQTITFQVTVSDGYNTSIQVPVQVKIVPRFLSPTDITLSNNTVNDRSPLHTTVGTLGSTTAQPAVTFTYTLAGGADDAAFNISGSQLQTNAAIDYAAKSSYSIRIRTTDSNGQTFEKDFTITVNFVNQAPVINPVSNATVCATTDDQTIAVSGISAVEAGQTYTLAVSSNKPLFETLSISDDGAGKATIHYTIKEGEYGIAQITVTVKDNGGTANGGLDTRSTSFTLSIAQPPALTITSNVGLSINKGDYVSLEANSDQATRYAWTGTADIISGQGTATISVRPLSSATYSVTVTNDAGCTNTASVSLQVSSEISENALNILTPNGDGKNDHWVVKNIDLFPNNEVKIFDRTGRLVYNKKNYTNDWKGTVNGQPLAEGTYYYIIDYGPGQHIAKGYITIIRDKY</sequence>
<dbReference type="Gene3D" id="2.60.40.1800">
    <property type="match status" value="4"/>
</dbReference>
<dbReference type="NCBIfam" id="TIGR04131">
    <property type="entry name" value="Bac_Flav_CTERM"/>
    <property type="match status" value="1"/>
</dbReference>
<keyword evidence="1" id="KW-0732">Signal</keyword>